<sequence>MLKWRIVLALLTFWMKKYWRDNPLRNTWRSSTPSAPGRKRDEENWGNLEYSSFLGYLDELYSDEQRFGEAEFKPDTEFLDYFLSSDPEFVDLLALEKQEIRKVILEKLWYRRHDRSIPTTVGTVNSEDDGNKRSSAYPSPPRTFTLSRQLFISGVLDELCCDEKFVREVEFTLDTKFLDSLSSSDPDPIDLLALEKQKVDNRNGEYTRQRNVEPKGDLTTCSPLIPSHLLEETLSTDYPVSATSALNHNGCLFMNFPSLQLHCHVFPRDESCV</sequence>
<gene>
    <name evidence="1" type="ORF">KUCAC02_000497</name>
</gene>
<evidence type="ECO:0000313" key="1">
    <source>
        <dbReference type="EMBL" id="KAI4808438.1"/>
    </source>
</evidence>
<reference evidence="1" key="1">
    <citation type="submission" date="2022-05" db="EMBL/GenBank/DDBJ databases">
        <title>Chromosome-level genome of Chaenocephalus aceratus.</title>
        <authorList>
            <person name="Park H."/>
        </authorList>
    </citation>
    <scope>NUCLEOTIDE SEQUENCE</scope>
    <source>
        <strain evidence="1">KU_202001</strain>
    </source>
</reference>
<accession>A0ACB9W776</accession>
<dbReference type="Proteomes" id="UP001057452">
    <property type="component" value="Chromosome 18"/>
</dbReference>
<proteinExistence type="predicted"/>
<comment type="caution">
    <text evidence="1">The sequence shown here is derived from an EMBL/GenBank/DDBJ whole genome shotgun (WGS) entry which is preliminary data.</text>
</comment>
<organism evidence="1 2">
    <name type="scientific">Chaenocephalus aceratus</name>
    <name type="common">Blackfin icefish</name>
    <name type="synonym">Chaenichthys aceratus</name>
    <dbReference type="NCBI Taxonomy" id="36190"/>
    <lineage>
        <taxon>Eukaryota</taxon>
        <taxon>Metazoa</taxon>
        <taxon>Chordata</taxon>
        <taxon>Craniata</taxon>
        <taxon>Vertebrata</taxon>
        <taxon>Euteleostomi</taxon>
        <taxon>Actinopterygii</taxon>
        <taxon>Neopterygii</taxon>
        <taxon>Teleostei</taxon>
        <taxon>Neoteleostei</taxon>
        <taxon>Acanthomorphata</taxon>
        <taxon>Eupercaria</taxon>
        <taxon>Perciformes</taxon>
        <taxon>Notothenioidei</taxon>
        <taxon>Channichthyidae</taxon>
        <taxon>Chaenocephalus</taxon>
    </lineage>
</organism>
<evidence type="ECO:0000313" key="2">
    <source>
        <dbReference type="Proteomes" id="UP001057452"/>
    </source>
</evidence>
<dbReference type="EMBL" id="CM043802">
    <property type="protein sequence ID" value="KAI4808438.1"/>
    <property type="molecule type" value="Genomic_DNA"/>
</dbReference>
<protein>
    <submittedName>
        <fullName evidence="1">Uncharacterized protein</fullName>
    </submittedName>
</protein>
<name>A0ACB9W776_CHAAC</name>
<keyword evidence="2" id="KW-1185">Reference proteome</keyword>